<feature type="signal peptide" evidence="1">
    <location>
        <begin position="1"/>
        <end position="19"/>
    </location>
</feature>
<keyword evidence="1" id="KW-0732">Signal</keyword>
<dbReference type="GO" id="GO:0005506">
    <property type="term" value="F:iron ion binding"/>
    <property type="evidence" value="ECO:0007669"/>
    <property type="project" value="InterPro"/>
</dbReference>
<dbReference type="PANTHER" id="PTHR34315">
    <property type="match status" value="1"/>
</dbReference>
<proteinExistence type="predicted"/>
<gene>
    <name evidence="2" type="ORF">K435DRAFT_800976</name>
</gene>
<protein>
    <submittedName>
        <fullName evidence="2">Aromatic compound dioxygenase</fullName>
    </submittedName>
</protein>
<name>A0A4S8LSF3_DENBC</name>
<dbReference type="PANTHER" id="PTHR34315:SF1">
    <property type="entry name" value="INTRADIOL RING-CLEAVAGE DIOXYGENASES DOMAIN-CONTAINING PROTEIN-RELATED"/>
    <property type="match status" value="1"/>
</dbReference>
<dbReference type="AlphaFoldDB" id="A0A4S8LSF3"/>
<dbReference type="EMBL" id="ML179296">
    <property type="protein sequence ID" value="THU91838.1"/>
    <property type="molecule type" value="Genomic_DNA"/>
</dbReference>
<dbReference type="Gene3D" id="2.60.130.10">
    <property type="entry name" value="Aromatic compound dioxygenase"/>
    <property type="match status" value="1"/>
</dbReference>
<dbReference type="SUPFAM" id="SSF49482">
    <property type="entry name" value="Aromatic compound dioxygenase"/>
    <property type="match status" value="1"/>
</dbReference>
<evidence type="ECO:0000256" key="1">
    <source>
        <dbReference type="SAM" id="SignalP"/>
    </source>
</evidence>
<evidence type="ECO:0000313" key="3">
    <source>
        <dbReference type="Proteomes" id="UP000297245"/>
    </source>
</evidence>
<feature type="chain" id="PRO_5020276932" evidence="1">
    <location>
        <begin position="20"/>
        <end position="251"/>
    </location>
</feature>
<reference evidence="2 3" key="1">
    <citation type="journal article" date="2019" name="Nat. Ecol. Evol.">
        <title>Megaphylogeny resolves global patterns of mushroom evolution.</title>
        <authorList>
            <person name="Varga T."/>
            <person name="Krizsan K."/>
            <person name="Foldi C."/>
            <person name="Dima B."/>
            <person name="Sanchez-Garcia M."/>
            <person name="Sanchez-Ramirez S."/>
            <person name="Szollosi G.J."/>
            <person name="Szarkandi J.G."/>
            <person name="Papp V."/>
            <person name="Albert L."/>
            <person name="Andreopoulos W."/>
            <person name="Angelini C."/>
            <person name="Antonin V."/>
            <person name="Barry K.W."/>
            <person name="Bougher N.L."/>
            <person name="Buchanan P."/>
            <person name="Buyck B."/>
            <person name="Bense V."/>
            <person name="Catcheside P."/>
            <person name="Chovatia M."/>
            <person name="Cooper J."/>
            <person name="Damon W."/>
            <person name="Desjardin D."/>
            <person name="Finy P."/>
            <person name="Geml J."/>
            <person name="Haridas S."/>
            <person name="Hughes K."/>
            <person name="Justo A."/>
            <person name="Karasinski D."/>
            <person name="Kautmanova I."/>
            <person name="Kiss B."/>
            <person name="Kocsube S."/>
            <person name="Kotiranta H."/>
            <person name="LaButti K.M."/>
            <person name="Lechner B.E."/>
            <person name="Liimatainen K."/>
            <person name="Lipzen A."/>
            <person name="Lukacs Z."/>
            <person name="Mihaltcheva S."/>
            <person name="Morgado L.N."/>
            <person name="Niskanen T."/>
            <person name="Noordeloos M.E."/>
            <person name="Ohm R.A."/>
            <person name="Ortiz-Santana B."/>
            <person name="Ovrebo C."/>
            <person name="Racz N."/>
            <person name="Riley R."/>
            <person name="Savchenko A."/>
            <person name="Shiryaev A."/>
            <person name="Soop K."/>
            <person name="Spirin V."/>
            <person name="Szebenyi C."/>
            <person name="Tomsovsky M."/>
            <person name="Tulloss R.E."/>
            <person name="Uehling J."/>
            <person name="Grigoriev I.V."/>
            <person name="Vagvolgyi C."/>
            <person name="Papp T."/>
            <person name="Martin F.M."/>
            <person name="Miettinen O."/>
            <person name="Hibbett D.S."/>
            <person name="Nagy L.G."/>
        </authorList>
    </citation>
    <scope>NUCLEOTIDE SEQUENCE [LARGE SCALE GENOMIC DNA]</scope>
    <source>
        <strain evidence="2 3">CBS 962.96</strain>
    </source>
</reference>
<evidence type="ECO:0000313" key="2">
    <source>
        <dbReference type="EMBL" id="THU91838.1"/>
    </source>
</evidence>
<accession>A0A4S8LSF3</accession>
<dbReference type="OrthoDB" id="121380at2759"/>
<keyword evidence="3" id="KW-1185">Reference proteome</keyword>
<keyword evidence="2" id="KW-0560">Oxidoreductase</keyword>
<dbReference type="GO" id="GO:0016702">
    <property type="term" value="F:oxidoreductase activity, acting on single donors with incorporation of molecular oxygen, incorporation of two atoms of oxygen"/>
    <property type="evidence" value="ECO:0007669"/>
    <property type="project" value="InterPro"/>
</dbReference>
<organism evidence="2 3">
    <name type="scientific">Dendrothele bispora (strain CBS 962.96)</name>
    <dbReference type="NCBI Taxonomy" id="1314807"/>
    <lineage>
        <taxon>Eukaryota</taxon>
        <taxon>Fungi</taxon>
        <taxon>Dikarya</taxon>
        <taxon>Basidiomycota</taxon>
        <taxon>Agaricomycotina</taxon>
        <taxon>Agaricomycetes</taxon>
        <taxon>Agaricomycetidae</taxon>
        <taxon>Agaricales</taxon>
        <taxon>Agaricales incertae sedis</taxon>
        <taxon>Dendrothele</taxon>
    </lineage>
</organism>
<keyword evidence="2" id="KW-0223">Dioxygenase</keyword>
<sequence length="251" mass="27548">MRLSTLLACVALLTGAGLAAPTNETRDMARDCSTEIAEYNLSRREKRDQMKRSFYQTMPNQVCLLSPEVSRKNWTAIDSSLIRQDVTEGQSGISLLLDIGILDVTTCRPVSGAMVEVWSANQVGEYGETFLRGAYKSEANGIVEFNTIFPGYTSDGANHINIAVHSGGSMNDQIVHTGQVFFTDPWTNIISRSTGYNQNKHTRVMNAQDSNFVAANRNGYNAIVDILSIQDDWPTGVIGYITVGINPNISI</sequence>
<dbReference type="InterPro" id="IPR015889">
    <property type="entry name" value="Intradiol_dOase_core"/>
</dbReference>
<dbReference type="Proteomes" id="UP000297245">
    <property type="component" value="Unassembled WGS sequence"/>
</dbReference>